<reference evidence="1" key="1">
    <citation type="submission" date="2013-04" db="EMBL/GenBank/DDBJ databases">
        <title>The genome sequencing project of 58 acetic acid bacteria.</title>
        <authorList>
            <person name="Okamoto-Kainuma A."/>
            <person name="Ishikawa M."/>
            <person name="Umino S."/>
            <person name="Koizumi Y."/>
            <person name="Shiwa Y."/>
            <person name="Yoshikawa H."/>
            <person name="Matsutani M."/>
            <person name="Matsushita K."/>
        </authorList>
    </citation>
    <scope>NUCLEOTIDE SEQUENCE</scope>
    <source>
        <strain evidence="1">DSM 12717</strain>
    </source>
</reference>
<name>A0ABQ0P958_9PROT</name>
<gene>
    <name evidence="1" type="ORF">AA12717_2569</name>
</gene>
<protein>
    <submittedName>
        <fullName evidence="1">Uncharacterized protein</fullName>
    </submittedName>
</protein>
<sequence length="86" mass="9470">MNKGGIPADTRHVFMEPVLTSFRAAIEAESVLRPILDWVDRHDWSAIMHGATTFDMAAGAVLAGHATVEWEDQNTPVIRLREALAS</sequence>
<keyword evidence="2" id="KW-1185">Reference proteome</keyword>
<evidence type="ECO:0000313" key="2">
    <source>
        <dbReference type="Proteomes" id="UP001060895"/>
    </source>
</evidence>
<organism evidence="1 2">
    <name type="scientific">Gluconacetobacter sacchari DSM 12717</name>
    <dbReference type="NCBI Taxonomy" id="1307940"/>
    <lineage>
        <taxon>Bacteria</taxon>
        <taxon>Pseudomonadati</taxon>
        <taxon>Pseudomonadota</taxon>
        <taxon>Alphaproteobacteria</taxon>
        <taxon>Acetobacterales</taxon>
        <taxon>Acetobacteraceae</taxon>
        <taxon>Gluconacetobacter</taxon>
    </lineage>
</organism>
<comment type="caution">
    <text evidence="1">The sequence shown here is derived from an EMBL/GenBank/DDBJ whole genome shotgun (WGS) entry which is preliminary data.</text>
</comment>
<proteinExistence type="predicted"/>
<accession>A0ABQ0P958</accession>
<evidence type="ECO:0000313" key="1">
    <source>
        <dbReference type="EMBL" id="GBQ27115.1"/>
    </source>
</evidence>
<dbReference type="EMBL" id="BAQP01000197">
    <property type="protein sequence ID" value="GBQ27115.1"/>
    <property type="molecule type" value="Genomic_DNA"/>
</dbReference>
<dbReference type="Proteomes" id="UP001060895">
    <property type="component" value="Unassembled WGS sequence"/>
</dbReference>